<evidence type="ECO:0000313" key="1">
    <source>
        <dbReference type="EMBL" id="KAF9757791.1"/>
    </source>
</evidence>
<comment type="caution">
    <text evidence="1">The sequence shown here is derived from an EMBL/GenBank/DDBJ whole genome shotgun (WGS) entry which is preliminary data.</text>
</comment>
<gene>
    <name evidence="1" type="ORF">IM811_008735</name>
</gene>
<dbReference type="AlphaFoldDB" id="A0A8H7NKP3"/>
<organism evidence="1 2">
    <name type="scientific">Bionectria ochroleuca</name>
    <name type="common">Gliocladium roseum</name>
    <dbReference type="NCBI Taxonomy" id="29856"/>
    <lineage>
        <taxon>Eukaryota</taxon>
        <taxon>Fungi</taxon>
        <taxon>Dikarya</taxon>
        <taxon>Ascomycota</taxon>
        <taxon>Pezizomycotina</taxon>
        <taxon>Sordariomycetes</taxon>
        <taxon>Hypocreomycetidae</taxon>
        <taxon>Hypocreales</taxon>
        <taxon>Bionectriaceae</taxon>
        <taxon>Clonostachys</taxon>
    </lineage>
</organism>
<dbReference type="Proteomes" id="UP000616885">
    <property type="component" value="Unassembled WGS sequence"/>
</dbReference>
<protein>
    <submittedName>
        <fullName evidence="1">Uncharacterized protein</fullName>
    </submittedName>
</protein>
<proteinExistence type="predicted"/>
<evidence type="ECO:0000313" key="2">
    <source>
        <dbReference type="Proteomes" id="UP000616885"/>
    </source>
</evidence>
<dbReference type="EMBL" id="JADCTT010000002">
    <property type="protein sequence ID" value="KAF9757791.1"/>
    <property type="molecule type" value="Genomic_DNA"/>
</dbReference>
<name>A0A8H7NKP3_BIOOC</name>
<reference evidence="1" key="1">
    <citation type="submission" date="2020-10" db="EMBL/GenBank/DDBJ databases">
        <title>High-Quality Genome Resource of Clonostachys rosea strain S41 by Oxford Nanopore Long-Read Sequencing.</title>
        <authorList>
            <person name="Wang H."/>
        </authorList>
    </citation>
    <scope>NUCLEOTIDE SEQUENCE</scope>
    <source>
        <strain evidence="1">S41</strain>
    </source>
</reference>
<accession>A0A8H7NKP3</accession>
<sequence>MTPPRETDTDATLMLNSKHVAGPVLNLESACAIPRPGGALGPRGPDLVVSR</sequence>